<dbReference type="Pfam" id="PF07859">
    <property type="entry name" value="Abhydrolase_3"/>
    <property type="match status" value="1"/>
</dbReference>
<feature type="domain" description="Alpha/beta hydrolase fold-3" evidence="2">
    <location>
        <begin position="99"/>
        <end position="304"/>
    </location>
</feature>
<evidence type="ECO:0000313" key="4">
    <source>
        <dbReference type="Proteomes" id="UP001165074"/>
    </source>
</evidence>
<dbReference type="AlphaFoldDB" id="A0A9W6VZ49"/>
<evidence type="ECO:0000259" key="2">
    <source>
        <dbReference type="Pfam" id="PF07859"/>
    </source>
</evidence>
<sequence>MAGKHYAVTVGGLGLLTAAATAVARRRRTLAPVAPDLRTPGLWLPLAVGNRLAITIARRWYDRPTEPVPGVTVSRHDVPGGRDVFVYEPPERRRPGAALLWIHGGGTIIGRPEADHELCARIARDVGVVVVSTRYRLAPEHPFPAGFDDCFAALRWLHDDGAGLGVDPARVAVGGASAGGGLAAAVVQRACDEAVPVAFQLLVYPMLDDRTALRRDHQGRGDLLWTPRSNTYAWTCYLGHEPRAGEPRPYAAAARREDLTGLPPAWIGVGDLDLFYDEDVDYARRLREAGVRADLRVEPGMYHAAEVRLQATVPSMRAFQQAMFDALAGALDGDETER</sequence>
<accession>A0A9W6VZ49</accession>
<dbReference type="PANTHER" id="PTHR48081">
    <property type="entry name" value="AB HYDROLASE SUPERFAMILY PROTEIN C4A8.06C"/>
    <property type="match status" value="1"/>
</dbReference>
<keyword evidence="4" id="KW-1185">Reference proteome</keyword>
<dbReference type="Proteomes" id="UP001165074">
    <property type="component" value="Unassembled WGS sequence"/>
</dbReference>
<dbReference type="GO" id="GO:0016787">
    <property type="term" value="F:hydrolase activity"/>
    <property type="evidence" value="ECO:0007669"/>
    <property type="project" value="UniProtKB-KW"/>
</dbReference>
<dbReference type="InterPro" id="IPR050300">
    <property type="entry name" value="GDXG_lipolytic_enzyme"/>
</dbReference>
<dbReference type="PANTHER" id="PTHR48081:SF8">
    <property type="entry name" value="ALPHA_BETA HYDROLASE FOLD-3 DOMAIN-CONTAINING PROTEIN-RELATED"/>
    <property type="match status" value="1"/>
</dbReference>
<dbReference type="Gene3D" id="3.40.50.1820">
    <property type="entry name" value="alpha/beta hydrolase"/>
    <property type="match status" value="1"/>
</dbReference>
<name>A0A9W6VZ49_9ACTN</name>
<evidence type="ECO:0000256" key="1">
    <source>
        <dbReference type="ARBA" id="ARBA00022801"/>
    </source>
</evidence>
<gene>
    <name evidence="3" type="ORF">Airi02_087170</name>
</gene>
<comment type="caution">
    <text evidence="3">The sequence shown here is derived from an EMBL/GenBank/DDBJ whole genome shotgun (WGS) entry which is preliminary data.</text>
</comment>
<keyword evidence="1" id="KW-0378">Hydrolase</keyword>
<protein>
    <recommendedName>
        <fullName evidence="2">Alpha/beta hydrolase fold-3 domain-containing protein</fullName>
    </recommendedName>
</protein>
<proteinExistence type="predicted"/>
<reference evidence="3" key="1">
    <citation type="submission" date="2023-03" db="EMBL/GenBank/DDBJ databases">
        <title>Actinoallomurus iriomotensis NBRC 103684.</title>
        <authorList>
            <person name="Ichikawa N."/>
            <person name="Sato H."/>
            <person name="Tonouchi N."/>
        </authorList>
    </citation>
    <scope>NUCLEOTIDE SEQUENCE</scope>
    <source>
        <strain evidence="3">NBRC 103684</strain>
    </source>
</reference>
<dbReference type="InterPro" id="IPR013094">
    <property type="entry name" value="AB_hydrolase_3"/>
</dbReference>
<organism evidence="3 4">
    <name type="scientific">Actinoallomurus iriomotensis</name>
    <dbReference type="NCBI Taxonomy" id="478107"/>
    <lineage>
        <taxon>Bacteria</taxon>
        <taxon>Bacillati</taxon>
        <taxon>Actinomycetota</taxon>
        <taxon>Actinomycetes</taxon>
        <taxon>Streptosporangiales</taxon>
        <taxon>Thermomonosporaceae</taxon>
        <taxon>Actinoallomurus</taxon>
    </lineage>
</organism>
<dbReference type="EMBL" id="BSTK01000017">
    <property type="protein sequence ID" value="GLY90788.1"/>
    <property type="molecule type" value="Genomic_DNA"/>
</dbReference>
<evidence type="ECO:0000313" key="3">
    <source>
        <dbReference type="EMBL" id="GLY90788.1"/>
    </source>
</evidence>
<dbReference type="InterPro" id="IPR029058">
    <property type="entry name" value="AB_hydrolase_fold"/>
</dbReference>
<dbReference type="RefSeq" id="WP_285581932.1">
    <property type="nucleotide sequence ID" value="NZ_BSTK01000017.1"/>
</dbReference>
<dbReference type="SUPFAM" id="SSF53474">
    <property type="entry name" value="alpha/beta-Hydrolases"/>
    <property type="match status" value="1"/>
</dbReference>